<feature type="binding site" evidence="2">
    <location>
        <position position="482"/>
    </location>
    <ligand>
        <name>meso-2,6-diaminopimelate</name>
        <dbReference type="ChEBI" id="CHEBI:57791"/>
    </ligand>
</feature>
<comment type="pathway">
    <text evidence="2 3">Cell wall biogenesis; peptidoglycan biosynthesis.</text>
</comment>
<comment type="PTM">
    <text evidence="2">Carboxylation is probably crucial for Mg(2+) binding and, consequently, for the gamma-phosphate positioning of ATP.</text>
</comment>
<keyword evidence="2" id="KW-0067">ATP-binding</keyword>
<dbReference type="Pfam" id="PF08245">
    <property type="entry name" value="Mur_ligase_M"/>
    <property type="match status" value="1"/>
</dbReference>
<dbReference type="NCBIfam" id="TIGR01085">
    <property type="entry name" value="murE"/>
    <property type="match status" value="1"/>
</dbReference>
<dbReference type="Pfam" id="PF02875">
    <property type="entry name" value="Mur_ligase_C"/>
    <property type="match status" value="1"/>
</dbReference>
<dbReference type="InterPro" id="IPR036565">
    <property type="entry name" value="Mur-like_cat_sf"/>
</dbReference>
<feature type="short sequence motif" description="Meso-diaminopimelate recognition motif" evidence="2">
    <location>
        <begin position="432"/>
        <end position="435"/>
    </location>
</feature>
<dbReference type="OrthoDB" id="9800958at2"/>
<keyword evidence="2" id="KW-0460">Magnesium</keyword>
<dbReference type="GO" id="GO:0000287">
    <property type="term" value="F:magnesium ion binding"/>
    <property type="evidence" value="ECO:0007669"/>
    <property type="project" value="UniProtKB-UniRule"/>
</dbReference>
<dbReference type="Gene3D" id="3.40.1390.10">
    <property type="entry name" value="MurE/MurF, N-terminal domain"/>
    <property type="match status" value="1"/>
</dbReference>
<keyword evidence="2 3" id="KW-0132">Cell division</keyword>
<dbReference type="NCBIfam" id="NF001126">
    <property type="entry name" value="PRK00139.1-4"/>
    <property type="match status" value="1"/>
</dbReference>
<keyword evidence="2 6" id="KW-0436">Ligase</keyword>
<evidence type="ECO:0000313" key="7">
    <source>
        <dbReference type="EMBL" id="TYP83870.1"/>
    </source>
</evidence>
<comment type="function">
    <text evidence="2">Catalyzes the addition of meso-diaminopimelic acid to the nucleotide precursor UDP-N-acetylmuramoyl-L-alanyl-D-glutamate (UMAG) in the biosynthesis of bacterial cell-wall peptidoglycan.</text>
</comment>
<dbReference type="Gene3D" id="3.40.1190.10">
    <property type="entry name" value="Mur-like, catalytic domain"/>
    <property type="match status" value="1"/>
</dbReference>
<dbReference type="SUPFAM" id="SSF53244">
    <property type="entry name" value="MurD-like peptide ligases, peptide-binding domain"/>
    <property type="match status" value="1"/>
</dbReference>
<keyword evidence="2 3" id="KW-0573">Peptidoglycan synthesis</keyword>
<dbReference type="Proteomes" id="UP000034156">
    <property type="component" value="Chromosome"/>
</dbReference>
<feature type="binding site" evidence="2">
    <location>
        <position position="486"/>
    </location>
    <ligand>
        <name>meso-2,6-diaminopimelate</name>
        <dbReference type="ChEBI" id="CHEBI:57791"/>
    </ligand>
</feature>
<gene>
    <name evidence="2" type="primary">murE</name>
    <name evidence="6" type="ORF">AAW31_07425</name>
    <name evidence="7" type="ORF">BCL69_104125</name>
</gene>
<feature type="binding site" evidence="2">
    <location>
        <position position="190"/>
    </location>
    <ligand>
        <name>UDP-N-acetyl-alpha-D-muramoyl-L-alanyl-D-glutamate</name>
        <dbReference type="ChEBI" id="CHEBI:83900"/>
    </ligand>
</feature>
<dbReference type="GO" id="GO:0009252">
    <property type="term" value="P:peptidoglycan biosynthetic process"/>
    <property type="evidence" value="ECO:0007669"/>
    <property type="project" value="UniProtKB-UniRule"/>
</dbReference>
<keyword evidence="2 3" id="KW-0961">Cell wall biogenesis/degradation</keyword>
<comment type="cofactor">
    <cofactor evidence="2">
        <name>Mg(2+)</name>
        <dbReference type="ChEBI" id="CHEBI:18420"/>
    </cofactor>
</comment>
<feature type="binding site" evidence="2">
    <location>
        <position position="156"/>
    </location>
    <ligand>
        <name>UDP-N-acetyl-alpha-D-muramoyl-L-alanyl-D-glutamate</name>
        <dbReference type="ChEBI" id="CHEBI:83900"/>
    </ligand>
</feature>
<feature type="binding site" evidence="2">
    <location>
        <begin position="115"/>
        <end position="121"/>
    </location>
    <ligand>
        <name>ATP</name>
        <dbReference type="ChEBI" id="CHEBI:30616"/>
    </ligand>
</feature>
<dbReference type="RefSeq" id="WP_046849748.1">
    <property type="nucleotide sequence ID" value="NZ_CBDIPD010000117.1"/>
</dbReference>
<reference evidence="6 8" key="2">
    <citation type="journal article" date="2016" name="Genome Announc.">
        <title>Genome Sequence of Nitrosomonas communis Strain Nm2, a Mesophilic Ammonia-Oxidizing Bacterium Isolated from Mediterranean Soil.</title>
        <authorList>
            <person name="Kozlowski J.A."/>
            <person name="Kits K.D."/>
            <person name="Stein L.Y."/>
        </authorList>
    </citation>
    <scope>NUCLEOTIDE SEQUENCE [LARGE SCALE GENOMIC DNA]</scope>
    <source>
        <strain evidence="6 8">Nm2</strain>
    </source>
</reference>
<dbReference type="GO" id="GO:0005524">
    <property type="term" value="F:ATP binding"/>
    <property type="evidence" value="ECO:0007669"/>
    <property type="project" value="UniProtKB-UniRule"/>
</dbReference>
<feature type="binding site" evidence="2">
    <location>
        <position position="184"/>
    </location>
    <ligand>
        <name>UDP-N-acetyl-alpha-D-muramoyl-L-alanyl-D-glutamate</name>
        <dbReference type="ChEBI" id="CHEBI:83900"/>
    </ligand>
</feature>
<dbReference type="GO" id="GO:0071555">
    <property type="term" value="P:cell wall organization"/>
    <property type="evidence" value="ECO:0007669"/>
    <property type="project" value="UniProtKB-KW"/>
</dbReference>
<dbReference type="GO" id="GO:0008765">
    <property type="term" value="F:UDP-N-acetylmuramoylalanyl-D-glutamate-2,6-diaminopimelate ligase activity"/>
    <property type="evidence" value="ECO:0007669"/>
    <property type="project" value="UniProtKB-UniRule"/>
</dbReference>
<dbReference type="AlphaFoldDB" id="A0A0F7KES7"/>
<comment type="similarity">
    <text evidence="1 2">Belongs to the MurCDEF family. MurE subfamily.</text>
</comment>
<keyword evidence="2" id="KW-0547">Nucleotide-binding</keyword>
<dbReference type="EMBL" id="CP011451">
    <property type="protein sequence ID" value="AKH37673.1"/>
    <property type="molecule type" value="Genomic_DNA"/>
</dbReference>
<comment type="catalytic activity">
    <reaction evidence="2">
        <text>UDP-N-acetyl-alpha-D-muramoyl-L-alanyl-D-glutamate + meso-2,6-diaminopimelate + ATP = UDP-N-acetyl-alpha-D-muramoyl-L-alanyl-gamma-D-glutamyl-meso-2,6-diaminopimelate + ADP + phosphate + H(+)</text>
        <dbReference type="Rhea" id="RHEA:23676"/>
        <dbReference type="ChEBI" id="CHEBI:15378"/>
        <dbReference type="ChEBI" id="CHEBI:30616"/>
        <dbReference type="ChEBI" id="CHEBI:43474"/>
        <dbReference type="ChEBI" id="CHEBI:57791"/>
        <dbReference type="ChEBI" id="CHEBI:83900"/>
        <dbReference type="ChEBI" id="CHEBI:83905"/>
        <dbReference type="ChEBI" id="CHEBI:456216"/>
        <dbReference type="EC" id="6.3.2.13"/>
    </reaction>
</comment>
<dbReference type="GO" id="GO:0051301">
    <property type="term" value="P:cell division"/>
    <property type="evidence" value="ECO:0007669"/>
    <property type="project" value="UniProtKB-KW"/>
</dbReference>
<evidence type="ECO:0000259" key="5">
    <source>
        <dbReference type="Pfam" id="PF08245"/>
    </source>
</evidence>
<dbReference type="InterPro" id="IPR035911">
    <property type="entry name" value="MurE/MurF_N"/>
</dbReference>
<evidence type="ECO:0000313" key="8">
    <source>
        <dbReference type="Proteomes" id="UP000034156"/>
    </source>
</evidence>
<keyword evidence="2 3" id="KW-0133">Cell shape</keyword>
<dbReference type="SUPFAM" id="SSF63418">
    <property type="entry name" value="MurE/MurF N-terminal domain"/>
    <property type="match status" value="1"/>
</dbReference>
<accession>A0A0F7KES7</accession>
<keyword evidence="8" id="KW-1185">Reference proteome</keyword>
<proteinExistence type="inferred from homology"/>
<dbReference type="EC" id="6.3.2.13" evidence="2"/>
<feature type="binding site" evidence="2">
    <location>
        <position position="408"/>
    </location>
    <ligand>
        <name>meso-2,6-diaminopimelate</name>
        <dbReference type="ChEBI" id="CHEBI:57791"/>
    </ligand>
</feature>
<dbReference type="PANTHER" id="PTHR23135">
    <property type="entry name" value="MUR LIGASE FAMILY MEMBER"/>
    <property type="match status" value="1"/>
</dbReference>
<dbReference type="PATRIC" id="fig|44574.3.peg.1806"/>
<evidence type="ECO:0000259" key="4">
    <source>
        <dbReference type="Pfam" id="PF02875"/>
    </source>
</evidence>
<dbReference type="Gene3D" id="3.90.190.20">
    <property type="entry name" value="Mur ligase, C-terminal domain"/>
    <property type="match status" value="1"/>
</dbReference>
<name>A0A0F7KES7_9PROT</name>
<dbReference type="InterPro" id="IPR004101">
    <property type="entry name" value="Mur_ligase_C"/>
</dbReference>
<feature type="modified residue" description="N6-carboxylysine" evidence="2">
    <location>
        <position position="224"/>
    </location>
</feature>
<evidence type="ECO:0000256" key="1">
    <source>
        <dbReference type="ARBA" id="ARBA00005898"/>
    </source>
</evidence>
<dbReference type="InterPro" id="IPR036615">
    <property type="entry name" value="Mur_ligase_C_dom_sf"/>
</dbReference>
<organism evidence="6 8">
    <name type="scientific">Nitrosomonas communis</name>
    <dbReference type="NCBI Taxonomy" id="44574"/>
    <lineage>
        <taxon>Bacteria</taxon>
        <taxon>Pseudomonadati</taxon>
        <taxon>Pseudomonadota</taxon>
        <taxon>Betaproteobacteria</taxon>
        <taxon>Nitrosomonadales</taxon>
        <taxon>Nitrosomonadaceae</taxon>
        <taxon>Nitrosomonas</taxon>
    </lineage>
</organism>
<reference evidence="7 9" key="3">
    <citation type="submission" date="2019-07" db="EMBL/GenBank/DDBJ databases">
        <title>Active sludge and wastewater microbial communities from Klosterneuburg, Austria.</title>
        <authorList>
            <person name="Wagner M."/>
        </authorList>
    </citation>
    <scope>NUCLEOTIDE SEQUENCE [LARGE SCALE GENOMIC DNA]</scope>
    <source>
        <strain evidence="7 9">Nm2</strain>
    </source>
</reference>
<comment type="subcellular location">
    <subcellularLocation>
        <location evidence="2 3">Cytoplasm</location>
    </subcellularLocation>
</comment>
<evidence type="ECO:0000313" key="6">
    <source>
        <dbReference type="EMBL" id="AKH37673.1"/>
    </source>
</evidence>
<dbReference type="UniPathway" id="UPA00219"/>
<evidence type="ECO:0000256" key="3">
    <source>
        <dbReference type="RuleBase" id="RU004135"/>
    </source>
</evidence>
<reference evidence="8" key="1">
    <citation type="submission" date="2015-05" db="EMBL/GenBank/DDBJ databases">
        <title>Draft genome of Nitrosomonas communis strain Nm2.</title>
        <authorList>
            <person name="Kozlowski J.A."/>
            <person name="Kits K.D."/>
            <person name="Stein L.Y."/>
        </authorList>
    </citation>
    <scope>NUCLEOTIDE SEQUENCE [LARGE SCALE GENOMIC DNA]</scope>
    <source>
        <strain evidence="8">Nm2</strain>
    </source>
</reference>
<keyword evidence="2 3" id="KW-0131">Cell cycle</keyword>
<feature type="domain" description="Mur ligase central" evidence="5">
    <location>
        <begin position="113"/>
        <end position="324"/>
    </location>
</feature>
<dbReference type="PANTHER" id="PTHR23135:SF4">
    <property type="entry name" value="UDP-N-ACETYLMURAMOYL-L-ALANYL-D-GLUTAMATE--2,6-DIAMINOPIMELATE LIGASE MURE HOMOLOG, CHLOROPLASTIC"/>
    <property type="match status" value="1"/>
</dbReference>
<feature type="binding site" evidence="2">
    <location>
        <position position="32"/>
    </location>
    <ligand>
        <name>UDP-N-acetyl-alpha-D-muramoyl-L-alanyl-D-glutamate</name>
        <dbReference type="ChEBI" id="CHEBI:83900"/>
    </ligand>
</feature>
<evidence type="ECO:0000256" key="2">
    <source>
        <dbReference type="HAMAP-Rule" id="MF_00208"/>
    </source>
</evidence>
<feature type="binding site" evidence="2">
    <location>
        <begin position="157"/>
        <end position="158"/>
    </location>
    <ligand>
        <name>UDP-N-acetyl-alpha-D-muramoyl-L-alanyl-D-glutamate</name>
        <dbReference type="ChEBI" id="CHEBI:83900"/>
    </ligand>
</feature>
<dbReference type="KEGG" id="nco:AAW31_07425"/>
<dbReference type="HAMAP" id="MF_00208">
    <property type="entry name" value="MurE"/>
    <property type="match status" value="1"/>
</dbReference>
<feature type="domain" description="Mur ligase C-terminal" evidence="4">
    <location>
        <begin position="347"/>
        <end position="484"/>
    </location>
</feature>
<dbReference type="InterPro" id="IPR005761">
    <property type="entry name" value="UDP-N-AcMur-Glu-dNH2Pim_ligase"/>
</dbReference>
<dbReference type="GO" id="GO:0008360">
    <property type="term" value="P:regulation of cell shape"/>
    <property type="evidence" value="ECO:0007669"/>
    <property type="project" value="UniProtKB-KW"/>
</dbReference>
<feature type="binding site" evidence="2">
    <location>
        <position position="192"/>
    </location>
    <ligand>
        <name>UDP-N-acetyl-alpha-D-muramoyl-L-alanyl-D-glutamate</name>
        <dbReference type="ChEBI" id="CHEBI:83900"/>
    </ligand>
</feature>
<dbReference type="GO" id="GO:0005737">
    <property type="term" value="C:cytoplasm"/>
    <property type="evidence" value="ECO:0007669"/>
    <property type="project" value="UniProtKB-SubCell"/>
</dbReference>
<dbReference type="InterPro" id="IPR013221">
    <property type="entry name" value="Mur_ligase_cen"/>
</dbReference>
<feature type="binding site" evidence="2">
    <location>
        <begin position="432"/>
        <end position="435"/>
    </location>
    <ligand>
        <name>meso-2,6-diaminopimelate</name>
        <dbReference type="ChEBI" id="CHEBI:57791"/>
    </ligand>
</feature>
<protein>
    <recommendedName>
        <fullName evidence="2">UDP-N-acetylmuramoyl-L-alanyl-D-glutamate--2,6-diaminopimelate ligase</fullName>
        <ecNumber evidence="2">6.3.2.13</ecNumber>
    </recommendedName>
    <alternativeName>
        <fullName evidence="2">Meso-A2pm-adding enzyme</fullName>
    </alternativeName>
    <alternativeName>
        <fullName evidence="2">Meso-diaminopimelate-adding enzyme</fullName>
    </alternativeName>
    <alternativeName>
        <fullName evidence="2">UDP-MurNAc-L-Ala-D-Glu:meso-diaminopimelate ligase</fullName>
    </alternativeName>
    <alternativeName>
        <fullName evidence="2">UDP-MurNAc-tripeptide synthetase</fullName>
    </alternativeName>
    <alternativeName>
        <fullName evidence="2">UDP-N-acetylmuramyl-tripeptide synthetase</fullName>
    </alternativeName>
</protein>
<comment type="caution">
    <text evidence="2">Lacks conserved residue(s) required for the propagation of feature annotation.</text>
</comment>
<dbReference type="Proteomes" id="UP000324176">
    <property type="component" value="Unassembled WGS sequence"/>
</dbReference>
<keyword evidence="2" id="KW-0963">Cytoplasm</keyword>
<evidence type="ECO:0000313" key="9">
    <source>
        <dbReference type="Proteomes" id="UP000324176"/>
    </source>
</evidence>
<sequence>MTPGAIRKTDANFAIRLFSQLGVPVTRLTADSRKLMPGDTFLAYAGERYDARKDIPQAIAVGANAVIWEKNQFTWNPLWKIPNCAVSGLQAKAGVIASHVYGYPSRELGLVGITGTNGKTSCSHWYAQAMTTLGEKIAVIGTLGNGFLDSLNESVNTTPDAVSLQAEFAKILQNGAGGVVMEVSSHGLVQGRVNGAEFAVAVLTNLSRDHLDYHGDMDAYAAAKAKLFFWPTLKCAVLNLDDVLGMELSHQLVHKNMQVIGYGFYQPDNMGRYSQNLRILRGSNLKANIDGLEFDVEFEGQRESLKANVTSRFNASNLLAVLATMLANGVDFHKASHALSQVKPIAGRMEKFGGGEQPVVIIDYAHTPDALEKVLRGLRETVYNSQARNKFSLRKPRLICVFGCGGDRDRGKRPLAGEITTKLADEVIITSDNPRSEDPRAIIDQIVTGISRHNYSIEEDRTSAIYQAIHNARKGDVVLIAGKGSEAYQEINGQKNPFDDREIAQQVLDDLANLKVQAQR</sequence>
<dbReference type="EMBL" id="VNHT01000041">
    <property type="protein sequence ID" value="TYP83870.1"/>
    <property type="molecule type" value="Genomic_DNA"/>
</dbReference>
<dbReference type="SUPFAM" id="SSF53623">
    <property type="entry name" value="MurD-like peptide ligases, catalytic domain"/>
    <property type="match status" value="1"/>
</dbReference>